<accession>A0A7Y0XD36</accession>
<gene>
    <name evidence="8" type="ORF">HKB16_13835</name>
</gene>
<dbReference type="GO" id="GO:0005886">
    <property type="term" value="C:plasma membrane"/>
    <property type="evidence" value="ECO:0007669"/>
    <property type="project" value="UniProtKB-SubCell"/>
</dbReference>
<dbReference type="InterPro" id="IPR002771">
    <property type="entry name" value="Multi_antbiot-R_MarC"/>
</dbReference>
<dbReference type="EMBL" id="JABCLB010001297">
    <property type="protein sequence ID" value="NMU83964.1"/>
    <property type="molecule type" value="Genomic_DNA"/>
</dbReference>
<dbReference type="AlphaFoldDB" id="A0A7Y0XD36"/>
<feature type="non-terminal residue" evidence="8">
    <location>
        <position position="1"/>
    </location>
</feature>
<evidence type="ECO:0000256" key="4">
    <source>
        <dbReference type="ARBA" id="ARBA00022692"/>
    </source>
</evidence>
<organism evidence="8 9">
    <name type="scientific">Vibrio parahaemolyticus</name>
    <dbReference type="NCBI Taxonomy" id="670"/>
    <lineage>
        <taxon>Bacteria</taxon>
        <taxon>Pseudomonadati</taxon>
        <taxon>Pseudomonadota</taxon>
        <taxon>Gammaproteobacteria</taxon>
        <taxon>Vibrionales</taxon>
        <taxon>Vibrionaceae</taxon>
        <taxon>Vibrio</taxon>
    </lineage>
</organism>
<comment type="subcellular location">
    <subcellularLocation>
        <location evidence="1 7">Cell membrane</location>
        <topology evidence="1 7">Multi-pass membrane protein</topology>
    </subcellularLocation>
</comment>
<keyword evidence="5" id="KW-1133">Transmembrane helix</keyword>
<dbReference type="Pfam" id="PF01914">
    <property type="entry name" value="MarC"/>
    <property type="match status" value="1"/>
</dbReference>
<sequence length="38" mass="3962">HRIIGNTGASAVSRIMGLILAAVATTNTLNGIESYFDL</sequence>
<comment type="caution">
    <text evidence="8">The sequence shown here is derived from an EMBL/GenBank/DDBJ whole genome shotgun (WGS) entry which is preliminary data.</text>
</comment>
<dbReference type="Proteomes" id="UP000518904">
    <property type="component" value="Unassembled WGS sequence"/>
</dbReference>
<evidence type="ECO:0000256" key="5">
    <source>
        <dbReference type="ARBA" id="ARBA00022989"/>
    </source>
</evidence>
<evidence type="ECO:0000256" key="2">
    <source>
        <dbReference type="ARBA" id="ARBA00009784"/>
    </source>
</evidence>
<proteinExistence type="inferred from homology"/>
<keyword evidence="4" id="KW-0812">Transmembrane</keyword>
<evidence type="ECO:0000313" key="8">
    <source>
        <dbReference type="EMBL" id="NMU83964.1"/>
    </source>
</evidence>
<name>A0A7Y0XD36_VIBPH</name>
<keyword evidence="3" id="KW-1003">Cell membrane</keyword>
<reference evidence="8 9" key="1">
    <citation type="submission" date="2020-04" db="EMBL/GenBank/DDBJ databases">
        <title>Whole-genome sequencing of Vibrio spp. from China reveals different genetic environments of blaCTX-M-14 among diverse lineages.</title>
        <authorList>
            <person name="Zheng Z."/>
            <person name="Ye L."/>
            <person name="Chen S."/>
        </authorList>
    </citation>
    <scope>NUCLEOTIDE SEQUENCE [LARGE SCALE GENOMIC DNA]</scope>
    <source>
        <strain evidence="8 9">Vb0551</strain>
    </source>
</reference>
<evidence type="ECO:0000256" key="1">
    <source>
        <dbReference type="ARBA" id="ARBA00004651"/>
    </source>
</evidence>
<evidence type="ECO:0000256" key="3">
    <source>
        <dbReference type="ARBA" id="ARBA00022475"/>
    </source>
</evidence>
<protein>
    <recommendedName>
        <fullName evidence="7">UPF0056 membrane protein</fullName>
    </recommendedName>
</protein>
<keyword evidence="6" id="KW-0472">Membrane</keyword>
<evidence type="ECO:0000313" key="9">
    <source>
        <dbReference type="Proteomes" id="UP000518904"/>
    </source>
</evidence>
<evidence type="ECO:0000256" key="6">
    <source>
        <dbReference type="ARBA" id="ARBA00023136"/>
    </source>
</evidence>
<comment type="similarity">
    <text evidence="2 7">Belongs to the UPF0056 (MarC) family.</text>
</comment>
<evidence type="ECO:0000256" key="7">
    <source>
        <dbReference type="RuleBase" id="RU362048"/>
    </source>
</evidence>